<protein>
    <submittedName>
        <fullName evidence="4">Ankyrin</fullName>
    </submittedName>
</protein>
<dbReference type="Pfam" id="PF12796">
    <property type="entry name" value="Ank_2"/>
    <property type="match status" value="2"/>
</dbReference>
<keyword evidence="5" id="KW-1185">Reference proteome</keyword>
<dbReference type="InterPro" id="IPR002110">
    <property type="entry name" value="Ankyrin_rpt"/>
</dbReference>
<proteinExistence type="predicted"/>
<dbReference type="PRINTS" id="PR01415">
    <property type="entry name" value="ANKYRIN"/>
</dbReference>
<gene>
    <name evidence="4" type="ORF">BO94DRAFT_628783</name>
</gene>
<keyword evidence="1" id="KW-0677">Repeat</keyword>
<dbReference type="AlphaFoldDB" id="A0A317V155"/>
<dbReference type="Proteomes" id="UP000246702">
    <property type="component" value="Unassembled WGS sequence"/>
</dbReference>
<feature type="repeat" description="ANK" evidence="3">
    <location>
        <begin position="332"/>
        <end position="365"/>
    </location>
</feature>
<reference evidence="4 5" key="1">
    <citation type="submission" date="2016-12" db="EMBL/GenBank/DDBJ databases">
        <title>The genomes of Aspergillus section Nigri reveals drivers in fungal speciation.</title>
        <authorList>
            <consortium name="DOE Joint Genome Institute"/>
            <person name="Vesth T.C."/>
            <person name="Nybo J."/>
            <person name="Theobald S."/>
            <person name="Brandl J."/>
            <person name="Frisvad J.C."/>
            <person name="Nielsen K.F."/>
            <person name="Lyhne E.K."/>
            <person name="Kogle M.E."/>
            <person name="Kuo A."/>
            <person name="Riley R."/>
            <person name="Clum A."/>
            <person name="Nolan M."/>
            <person name="Lipzen A."/>
            <person name="Salamov A."/>
            <person name="Henrissat B."/>
            <person name="Wiebenga A."/>
            <person name="De Vries R.P."/>
            <person name="Grigoriev I.V."/>
            <person name="Mortensen U.H."/>
            <person name="Andersen M.R."/>
            <person name="Baker S.E."/>
        </authorList>
    </citation>
    <scope>NUCLEOTIDE SEQUENCE [LARGE SCALE GENOMIC DNA]</scope>
    <source>
        <strain evidence="4 5">CBS 115572</strain>
    </source>
</reference>
<dbReference type="PANTHER" id="PTHR24126">
    <property type="entry name" value="ANKYRIN REPEAT, PH AND SEC7 DOMAIN CONTAINING PROTEIN SECG-RELATED"/>
    <property type="match status" value="1"/>
</dbReference>
<dbReference type="RefSeq" id="XP_025462052.1">
    <property type="nucleotide sequence ID" value="XM_025617509.1"/>
</dbReference>
<evidence type="ECO:0000256" key="1">
    <source>
        <dbReference type="ARBA" id="ARBA00022737"/>
    </source>
</evidence>
<evidence type="ECO:0000256" key="2">
    <source>
        <dbReference type="ARBA" id="ARBA00023043"/>
    </source>
</evidence>
<feature type="repeat" description="ANK" evidence="3">
    <location>
        <begin position="159"/>
        <end position="191"/>
    </location>
</feature>
<dbReference type="OrthoDB" id="341259at2759"/>
<feature type="repeat" description="ANK" evidence="3">
    <location>
        <begin position="11"/>
        <end position="43"/>
    </location>
</feature>
<accession>A0A317V155</accession>
<organism evidence="4 5">
    <name type="scientific">Aspergillus sclerotioniger CBS 115572</name>
    <dbReference type="NCBI Taxonomy" id="1450535"/>
    <lineage>
        <taxon>Eukaryota</taxon>
        <taxon>Fungi</taxon>
        <taxon>Dikarya</taxon>
        <taxon>Ascomycota</taxon>
        <taxon>Pezizomycotina</taxon>
        <taxon>Eurotiomycetes</taxon>
        <taxon>Eurotiomycetidae</taxon>
        <taxon>Eurotiales</taxon>
        <taxon>Aspergillaceae</taxon>
        <taxon>Aspergillus</taxon>
        <taxon>Aspergillus subgen. Circumdati</taxon>
    </lineage>
</organism>
<dbReference type="EMBL" id="MSFK01000046">
    <property type="protein sequence ID" value="PWY68003.1"/>
    <property type="molecule type" value="Genomic_DNA"/>
</dbReference>
<dbReference type="PROSITE" id="PS50088">
    <property type="entry name" value="ANK_REPEAT"/>
    <property type="match status" value="5"/>
</dbReference>
<sequence length="433" mass="47556">MGASVDLETVMKRTALSHAAENGYVDVVRLLLSHGASPHLQDQVVYRTPLMWAGSPRLMITSMPVSVPPPQTYQRPSWLVELLTSLVKNGEPLPRDKMPMKDKPVGRQIGATYIWIYSNENGKRAGLPGRVQWSAGAAYEDILDLLLEYGADLETTSQIDGTALTLAAACGHEPIVQALLARGASLSPSSSHASPILGALSGGHVDVMRLLLDRGARVGSVTQSKLNPVADAVYKGNDTLVRLLLSAVRESELEDYPAPFWTPMYRAARIGNIRIMEVLLEWHTSLWPTVSIDLADLLFTAVQHNREDMVAFLLDAGAPVNQRSIYPHMFADGKTHIHVAASGGHQGIMRQLLAQRDLDINAQDSLGWTGLTWASKNCNEEMIQLLLEHGADPAFMCVKDSKPSRPTRMVCGTSWMSPSPRREWLISFRPVDD</sequence>
<dbReference type="SUPFAM" id="SSF48403">
    <property type="entry name" value="Ankyrin repeat"/>
    <property type="match status" value="2"/>
</dbReference>
<feature type="repeat" description="ANK" evidence="3">
    <location>
        <begin position="366"/>
        <end position="392"/>
    </location>
</feature>
<evidence type="ECO:0000313" key="4">
    <source>
        <dbReference type="EMBL" id="PWY68003.1"/>
    </source>
</evidence>
<comment type="caution">
    <text evidence="4">The sequence shown here is derived from an EMBL/GenBank/DDBJ whole genome shotgun (WGS) entry which is preliminary data.</text>
</comment>
<dbReference type="PROSITE" id="PS50297">
    <property type="entry name" value="ANK_REP_REGION"/>
    <property type="match status" value="3"/>
</dbReference>
<evidence type="ECO:0000313" key="5">
    <source>
        <dbReference type="Proteomes" id="UP000246702"/>
    </source>
</evidence>
<dbReference type="Pfam" id="PF00023">
    <property type="entry name" value="Ank"/>
    <property type="match status" value="1"/>
</dbReference>
<feature type="repeat" description="ANK" evidence="3">
    <location>
        <begin position="191"/>
        <end position="223"/>
    </location>
</feature>
<name>A0A317V155_9EURO</name>
<dbReference type="GeneID" id="37119652"/>
<keyword evidence="2 3" id="KW-0040">ANK repeat</keyword>
<dbReference type="SMART" id="SM00248">
    <property type="entry name" value="ANK"/>
    <property type="match status" value="9"/>
</dbReference>
<dbReference type="Gene3D" id="1.25.40.20">
    <property type="entry name" value="Ankyrin repeat-containing domain"/>
    <property type="match status" value="3"/>
</dbReference>
<dbReference type="STRING" id="1450535.A0A317V155"/>
<dbReference type="InterPro" id="IPR036770">
    <property type="entry name" value="Ankyrin_rpt-contain_sf"/>
</dbReference>
<evidence type="ECO:0000256" key="3">
    <source>
        <dbReference type="PROSITE-ProRule" id="PRU00023"/>
    </source>
</evidence>